<dbReference type="PANTHER" id="PTHR30068:SF3">
    <property type="entry name" value="PHOSPHOLIPID_GLYCEROL ACYLTRANSFERASE DOMAIN-CONTAINING PROTEIN"/>
    <property type="match status" value="1"/>
</dbReference>
<dbReference type="GO" id="GO:0042840">
    <property type="term" value="P:D-glucuronate catabolic process"/>
    <property type="evidence" value="ECO:0007669"/>
    <property type="project" value="TreeGrafter"/>
</dbReference>
<dbReference type="Proteomes" id="UP000018680">
    <property type="component" value="Chromosome"/>
</dbReference>
<evidence type="ECO:0000259" key="1">
    <source>
        <dbReference type="SMART" id="SM00563"/>
    </source>
</evidence>
<feature type="domain" description="Phospholipid/glycerol acyltransferase" evidence="1">
    <location>
        <begin position="106"/>
        <end position="241"/>
    </location>
</feature>
<reference evidence="2 3" key="1">
    <citation type="journal article" date="2015" name="Stand. Genomic Sci.">
        <title>Complete genome sequence and description of Salinispira pacifica gen. nov., sp. nov., a novel spirochaete isolated form a hypersaline microbial mat.</title>
        <authorList>
            <person name="Ben Hania W."/>
            <person name="Joseph M."/>
            <person name="Schumann P."/>
            <person name="Bunk B."/>
            <person name="Fiebig A."/>
            <person name="Sproer C."/>
            <person name="Klenk H.P."/>
            <person name="Fardeau M.L."/>
            <person name="Spring S."/>
        </authorList>
    </citation>
    <scope>NUCLEOTIDE SEQUENCE [LARGE SCALE GENOMIC DNA]</scope>
    <source>
        <strain evidence="2 3">L21-RPul-D2</strain>
    </source>
</reference>
<dbReference type="InterPro" id="IPR002123">
    <property type="entry name" value="Plipid/glycerol_acylTrfase"/>
</dbReference>
<dbReference type="STRING" id="1307761.L21SP2_2793"/>
<dbReference type="SMART" id="SM00563">
    <property type="entry name" value="PlsC"/>
    <property type="match status" value="1"/>
</dbReference>
<dbReference type="SUPFAM" id="SSF69593">
    <property type="entry name" value="Glycerol-3-phosphate (1)-acyltransferase"/>
    <property type="match status" value="1"/>
</dbReference>
<proteinExistence type="predicted"/>
<accession>V5WK66</accession>
<dbReference type="Pfam" id="PF01553">
    <property type="entry name" value="Acyltransferase"/>
    <property type="match status" value="1"/>
</dbReference>
<evidence type="ECO:0000313" key="2">
    <source>
        <dbReference type="EMBL" id="AHC16143.1"/>
    </source>
</evidence>
<dbReference type="GO" id="GO:0019698">
    <property type="term" value="P:D-galacturonate catabolic process"/>
    <property type="evidence" value="ECO:0007669"/>
    <property type="project" value="TreeGrafter"/>
</dbReference>
<protein>
    <recommendedName>
        <fullName evidence="1">Phospholipid/glycerol acyltransferase domain-containing protein</fullName>
    </recommendedName>
</protein>
<keyword evidence="3" id="KW-1185">Reference proteome</keyword>
<dbReference type="KEGG" id="slr:L21SP2_2793"/>
<dbReference type="eggNOG" id="COG2937">
    <property type="taxonomic scope" value="Bacteria"/>
</dbReference>
<dbReference type="GO" id="GO:0016746">
    <property type="term" value="F:acyltransferase activity"/>
    <property type="evidence" value="ECO:0007669"/>
    <property type="project" value="InterPro"/>
</dbReference>
<gene>
    <name evidence="2" type="ORF">L21SP2_2793</name>
</gene>
<dbReference type="EMBL" id="CP006939">
    <property type="protein sequence ID" value="AHC16143.1"/>
    <property type="molecule type" value="Genomic_DNA"/>
</dbReference>
<evidence type="ECO:0000313" key="3">
    <source>
        <dbReference type="Proteomes" id="UP000018680"/>
    </source>
</evidence>
<dbReference type="PANTHER" id="PTHR30068">
    <property type="entry name" value="URONATE ISOMERASE"/>
    <property type="match status" value="1"/>
</dbReference>
<name>V5WK66_9SPIO</name>
<dbReference type="AlphaFoldDB" id="V5WK66"/>
<sequence>MNRVQYYRFSEEYMKDFTDIQAYSDSQFREGWRRMLRDPGFSSMLSGMKGRFRLLRRRISRIRRIGQFRRLMIRLVGYLIRKTTGGVSWSGAENLPAARARKKQGAIFISNHRSTSLDPMLFNYMLNSEIGTTAYNAAGDNLMNTPWLGHLIRLNRGFIVKRNLSDPDQKLEEAEKLSKYIRKLVESGKHVWIAQRNGRAKDGNDRTDSAVLAMIKMAHREKSWEELSTEIPIIPVSMSYEEIPLDDLLAKDHLGILDRSSPDRDKAQVIRELRDRKRRIHIHVSERIRGGKRGELVRSLDRKIIGGTRIWDSNAVAAELLEHIKPTSAAPSRPHHIREGAEWFLEKLQQHDHHIRSAILRLYAAPLLNRLELK</sequence>
<dbReference type="HOGENOM" id="CLU_061982_0_0_12"/>
<organism evidence="2 3">
    <name type="scientific">Salinispira pacifica</name>
    <dbReference type="NCBI Taxonomy" id="1307761"/>
    <lineage>
        <taxon>Bacteria</taxon>
        <taxon>Pseudomonadati</taxon>
        <taxon>Spirochaetota</taxon>
        <taxon>Spirochaetia</taxon>
        <taxon>Spirochaetales</taxon>
        <taxon>Spirochaetaceae</taxon>
        <taxon>Salinispira</taxon>
    </lineage>
</organism>